<gene>
    <name evidence="19 20" type="primary">cobS</name>
    <name evidence="20" type="ORF">DESUT3_08020</name>
</gene>
<evidence type="ECO:0000256" key="19">
    <source>
        <dbReference type="HAMAP-Rule" id="MF_00719"/>
    </source>
</evidence>
<evidence type="ECO:0000256" key="12">
    <source>
        <dbReference type="ARBA" id="ARBA00022989"/>
    </source>
</evidence>
<dbReference type="RefSeq" id="WP_221251186.1">
    <property type="nucleotide sequence ID" value="NZ_AP024355.1"/>
</dbReference>
<comment type="pathway">
    <text evidence="3 19">Cofactor biosynthesis; adenosylcobalamin biosynthesis; adenosylcobalamin from cob(II)yrinate a,c-diamide: step 7/7.</text>
</comment>
<evidence type="ECO:0000256" key="13">
    <source>
        <dbReference type="ARBA" id="ARBA00023136"/>
    </source>
</evidence>
<proteinExistence type="inferred from homology"/>
<dbReference type="EC" id="2.7.8.26" evidence="5 19"/>
<comment type="cofactor">
    <cofactor evidence="1 19">
        <name>Mg(2+)</name>
        <dbReference type="ChEBI" id="CHEBI:18420"/>
    </cofactor>
</comment>
<evidence type="ECO:0000256" key="14">
    <source>
        <dbReference type="ARBA" id="ARBA00025228"/>
    </source>
</evidence>
<evidence type="ECO:0000256" key="17">
    <source>
        <dbReference type="ARBA" id="ARBA00048623"/>
    </source>
</evidence>
<evidence type="ECO:0000256" key="8">
    <source>
        <dbReference type="ARBA" id="ARBA00022573"/>
    </source>
</evidence>
<evidence type="ECO:0000256" key="18">
    <source>
        <dbReference type="ARBA" id="ARBA00049504"/>
    </source>
</evidence>
<keyword evidence="11 19" id="KW-0460">Magnesium</keyword>
<protein>
    <recommendedName>
        <fullName evidence="6 19">Adenosylcobinamide-GDP ribazoletransferase</fullName>
        <ecNumber evidence="5 19">2.7.8.26</ecNumber>
    </recommendedName>
    <alternativeName>
        <fullName evidence="16 19">Cobalamin synthase</fullName>
    </alternativeName>
    <alternativeName>
        <fullName evidence="15 19">Cobalamin-5'-phosphate synthase</fullName>
    </alternativeName>
</protein>
<reference evidence="20 21" key="2">
    <citation type="journal article" date="2021" name="Int. J. Syst. Evol. Microbiol.">
        <title>Isolation and Polyphasic Characterization of Desulfuromonas versatilis sp. Nov., an Electrogenic Bacteria Capable of Versatile Metabolism Isolated from a Graphene Oxide-Reducing Enrichment Culture.</title>
        <authorList>
            <person name="Xie L."/>
            <person name="Yoshida N."/>
            <person name="Ishii S."/>
            <person name="Meng L."/>
        </authorList>
    </citation>
    <scope>NUCLEOTIDE SEQUENCE [LARGE SCALE GENOMIC DNA]</scope>
    <source>
        <strain evidence="20 21">NIT-T3</strain>
    </source>
</reference>
<feature type="transmembrane region" description="Helical" evidence="19">
    <location>
        <begin position="202"/>
        <end position="218"/>
    </location>
</feature>
<evidence type="ECO:0000256" key="5">
    <source>
        <dbReference type="ARBA" id="ARBA00013200"/>
    </source>
</evidence>
<evidence type="ECO:0000256" key="4">
    <source>
        <dbReference type="ARBA" id="ARBA00010561"/>
    </source>
</evidence>
<evidence type="ECO:0000256" key="6">
    <source>
        <dbReference type="ARBA" id="ARBA00015850"/>
    </source>
</evidence>
<dbReference type="PANTHER" id="PTHR34148:SF1">
    <property type="entry name" value="ADENOSYLCOBINAMIDE-GDP RIBAZOLETRANSFERASE"/>
    <property type="match status" value="1"/>
</dbReference>
<evidence type="ECO:0000256" key="11">
    <source>
        <dbReference type="ARBA" id="ARBA00022842"/>
    </source>
</evidence>
<evidence type="ECO:0000256" key="10">
    <source>
        <dbReference type="ARBA" id="ARBA00022692"/>
    </source>
</evidence>
<feature type="transmembrane region" description="Helical" evidence="19">
    <location>
        <begin position="36"/>
        <end position="56"/>
    </location>
</feature>
<comment type="catalytic activity">
    <reaction evidence="18 19">
        <text>alpha-ribazole 5'-phosphate + adenosylcob(III)inamide-GDP = adenosylcob(III)alamin 5'-phosphate + GMP + H(+)</text>
        <dbReference type="Rhea" id="RHEA:23560"/>
        <dbReference type="ChEBI" id="CHEBI:15378"/>
        <dbReference type="ChEBI" id="CHEBI:57918"/>
        <dbReference type="ChEBI" id="CHEBI:58115"/>
        <dbReference type="ChEBI" id="CHEBI:60487"/>
        <dbReference type="ChEBI" id="CHEBI:60493"/>
        <dbReference type="EC" id="2.7.8.26"/>
    </reaction>
</comment>
<keyword evidence="7 19" id="KW-1003">Cell membrane</keyword>
<comment type="similarity">
    <text evidence="4 19">Belongs to the CobS family.</text>
</comment>
<dbReference type="PANTHER" id="PTHR34148">
    <property type="entry name" value="ADENOSYLCOBINAMIDE-GDP RIBAZOLETRANSFERASE"/>
    <property type="match status" value="1"/>
</dbReference>
<keyword evidence="10 19" id="KW-0812">Transmembrane</keyword>
<evidence type="ECO:0000256" key="7">
    <source>
        <dbReference type="ARBA" id="ARBA00022475"/>
    </source>
</evidence>
<evidence type="ECO:0000256" key="16">
    <source>
        <dbReference type="ARBA" id="ARBA00032853"/>
    </source>
</evidence>
<evidence type="ECO:0000256" key="9">
    <source>
        <dbReference type="ARBA" id="ARBA00022679"/>
    </source>
</evidence>
<comment type="catalytic activity">
    <reaction evidence="17 19">
        <text>alpha-ribazole + adenosylcob(III)inamide-GDP = adenosylcob(III)alamin + GMP + H(+)</text>
        <dbReference type="Rhea" id="RHEA:16049"/>
        <dbReference type="ChEBI" id="CHEBI:10329"/>
        <dbReference type="ChEBI" id="CHEBI:15378"/>
        <dbReference type="ChEBI" id="CHEBI:18408"/>
        <dbReference type="ChEBI" id="CHEBI:58115"/>
        <dbReference type="ChEBI" id="CHEBI:60487"/>
        <dbReference type="EC" id="2.7.8.26"/>
    </reaction>
</comment>
<dbReference type="EMBL" id="AP024355">
    <property type="protein sequence ID" value="BCR03733.1"/>
    <property type="molecule type" value="Genomic_DNA"/>
</dbReference>
<reference evidence="20 21" key="1">
    <citation type="journal article" date="2016" name="C (Basel)">
        <title>Selective Growth of and Electricity Production by Marine Exoelectrogenic Bacteria in Self-Aggregated Hydrogel of Microbially Reduced Graphene Oxide.</title>
        <authorList>
            <person name="Yoshida N."/>
            <person name="Goto Y."/>
            <person name="Miyata Y."/>
        </authorList>
    </citation>
    <scope>NUCLEOTIDE SEQUENCE [LARGE SCALE GENOMIC DNA]</scope>
    <source>
        <strain evidence="20 21">NIT-T3</strain>
    </source>
</reference>
<sequence>MKREWEDFRIAGAFLTVFPVARGLSMEPRRLAGSMAFFPAIGLAMGLALVVINWALGHFLPRPVLDCLLVLVLIAATGALHLDGIADLIDGLAGGKDREGTLRIMKDSRVGAMGVVGLVMVLLLKYLCLFNTPLELKSAALIFMPTAGRWIQVVLASYCRYVRAEGGTGGAFVDHVAEREVLLATGTLLAAALVLFRLEGVFLVFLLGLAAMVLMRYFNARLGGVTGDVLGAATEVVEVLSLLLVLGMFASA</sequence>
<evidence type="ECO:0000313" key="20">
    <source>
        <dbReference type="EMBL" id="BCR03733.1"/>
    </source>
</evidence>
<feature type="transmembrane region" description="Helical" evidence="19">
    <location>
        <begin position="68"/>
        <end position="89"/>
    </location>
</feature>
<name>A0ABN6DUD9_9BACT</name>
<keyword evidence="13 19" id="KW-0472">Membrane</keyword>
<evidence type="ECO:0000256" key="2">
    <source>
        <dbReference type="ARBA" id="ARBA00004651"/>
    </source>
</evidence>
<dbReference type="HAMAP" id="MF_00719">
    <property type="entry name" value="CobS"/>
    <property type="match status" value="1"/>
</dbReference>
<organism evidence="20 21">
    <name type="scientific">Desulfuromonas versatilis</name>
    <dbReference type="NCBI Taxonomy" id="2802975"/>
    <lineage>
        <taxon>Bacteria</taxon>
        <taxon>Pseudomonadati</taxon>
        <taxon>Thermodesulfobacteriota</taxon>
        <taxon>Desulfuromonadia</taxon>
        <taxon>Desulfuromonadales</taxon>
        <taxon>Desulfuromonadaceae</taxon>
        <taxon>Desulfuromonas</taxon>
    </lineage>
</organism>
<accession>A0ABN6DUD9</accession>
<dbReference type="Proteomes" id="UP001319827">
    <property type="component" value="Chromosome"/>
</dbReference>
<keyword evidence="12 19" id="KW-1133">Transmembrane helix</keyword>
<feature type="transmembrane region" description="Helical" evidence="19">
    <location>
        <begin position="230"/>
        <end position="250"/>
    </location>
</feature>
<evidence type="ECO:0000256" key="15">
    <source>
        <dbReference type="ARBA" id="ARBA00032605"/>
    </source>
</evidence>
<dbReference type="InterPro" id="IPR003805">
    <property type="entry name" value="CobS"/>
</dbReference>
<feature type="transmembrane region" description="Helical" evidence="19">
    <location>
        <begin position="110"/>
        <end position="127"/>
    </location>
</feature>
<comment type="function">
    <text evidence="14 19">Joins adenosylcobinamide-GDP and alpha-ribazole to generate adenosylcobalamin (Ado-cobalamin). Also synthesizes adenosylcobalamin 5'-phosphate from adenosylcobinamide-GDP and alpha-ribazole 5'-phosphate.</text>
</comment>
<keyword evidence="21" id="KW-1185">Reference proteome</keyword>
<dbReference type="NCBIfam" id="TIGR00317">
    <property type="entry name" value="cobS"/>
    <property type="match status" value="1"/>
</dbReference>
<keyword evidence="8 19" id="KW-0169">Cobalamin biosynthesis</keyword>
<keyword evidence="9 19" id="KW-0808">Transferase</keyword>
<evidence type="ECO:0000313" key="21">
    <source>
        <dbReference type="Proteomes" id="UP001319827"/>
    </source>
</evidence>
<dbReference type="Pfam" id="PF02654">
    <property type="entry name" value="CobS"/>
    <property type="match status" value="1"/>
</dbReference>
<evidence type="ECO:0000256" key="3">
    <source>
        <dbReference type="ARBA" id="ARBA00004663"/>
    </source>
</evidence>
<evidence type="ECO:0000256" key="1">
    <source>
        <dbReference type="ARBA" id="ARBA00001946"/>
    </source>
</evidence>
<comment type="subcellular location">
    <subcellularLocation>
        <location evidence="2 19">Cell membrane</location>
        <topology evidence="2 19">Multi-pass membrane protein</topology>
    </subcellularLocation>
</comment>